<dbReference type="GO" id="GO:0003700">
    <property type="term" value="F:DNA-binding transcription factor activity"/>
    <property type="evidence" value="ECO:0007669"/>
    <property type="project" value="TreeGrafter"/>
</dbReference>
<evidence type="ECO:0000313" key="6">
    <source>
        <dbReference type="Proteomes" id="UP000630097"/>
    </source>
</evidence>
<evidence type="ECO:0000256" key="1">
    <source>
        <dbReference type="ARBA" id="ARBA00023015"/>
    </source>
</evidence>
<evidence type="ECO:0000259" key="4">
    <source>
        <dbReference type="PROSITE" id="PS50932"/>
    </source>
</evidence>
<dbReference type="InterPro" id="IPR028082">
    <property type="entry name" value="Peripla_BP_I"/>
</dbReference>
<gene>
    <name evidence="5" type="ORF">Pka01_52050</name>
</gene>
<dbReference type="CDD" id="cd06267">
    <property type="entry name" value="PBP1_LacI_sugar_binding-like"/>
    <property type="match status" value="1"/>
</dbReference>
<reference evidence="5 6" key="1">
    <citation type="submission" date="2021-01" db="EMBL/GenBank/DDBJ databases">
        <title>Whole genome shotgun sequence of Planotetraspora kaengkrachanensis NBRC 104272.</title>
        <authorList>
            <person name="Komaki H."/>
            <person name="Tamura T."/>
        </authorList>
    </citation>
    <scope>NUCLEOTIDE SEQUENCE [LARGE SCALE GENOMIC DNA]</scope>
    <source>
        <strain evidence="5 6">NBRC 104272</strain>
    </source>
</reference>
<keyword evidence="6" id="KW-1185">Reference proteome</keyword>
<feature type="domain" description="HTH lacI-type" evidence="4">
    <location>
        <begin position="1"/>
        <end position="53"/>
    </location>
</feature>
<dbReference type="GO" id="GO:0000976">
    <property type="term" value="F:transcription cis-regulatory region binding"/>
    <property type="evidence" value="ECO:0007669"/>
    <property type="project" value="TreeGrafter"/>
</dbReference>
<dbReference type="Proteomes" id="UP000630097">
    <property type="component" value="Unassembled WGS sequence"/>
</dbReference>
<dbReference type="PANTHER" id="PTHR30146:SF109">
    <property type="entry name" value="HTH-TYPE TRANSCRIPTIONAL REGULATOR GALS"/>
    <property type="match status" value="1"/>
</dbReference>
<dbReference type="SUPFAM" id="SSF47413">
    <property type="entry name" value="lambda repressor-like DNA-binding domains"/>
    <property type="match status" value="1"/>
</dbReference>
<dbReference type="SMART" id="SM00354">
    <property type="entry name" value="HTH_LACI"/>
    <property type="match status" value="1"/>
</dbReference>
<sequence length="338" mass="35690">MNDVAAEAGVALKTVSRVVNHEPGVNTATAERVQAAIDRLGYRRNDGARTLRQGRTASIGLVIEDVADPFYSGLSRAVEDIALGHDYLVFTGSSGESPTRERDLVLAFCARRVDGLIIVPAGDDHEYLTPEVDAGIAAVFADRPPGTGPEADTVLCDNTGGSRAGVHHLIAHGHRRIAYVGDSPSIFTAAERLEGYRQALSAAGLPYDEGLVAMGPVDQGRVQADVERLLNSPDPPTALFTGNGRTTVASLRAFASFGPGGRRLGEPHGADVALVGFDDFELADLLKITVVAQDPVGLGRTAAELLFQRLSGDEDAPRRVELPTRLIDRGSGEVRPGA</sequence>
<dbReference type="InterPro" id="IPR010982">
    <property type="entry name" value="Lambda_DNA-bd_dom_sf"/>
</dbReference>
<dbReference type="Gene3D" id="3.40.50.2300">
    <property type="match status" value="2"/>
</dbReference>
<dbReference type="Gene3D" id="1.10.260.40">
    <property type="entry name" value="lambda repressor-like DNA-binding domains"/>
    <property type="match status" value="1"/>
</dbReference>
<dbReference type="Pfam" id="PF13377">
    <property type="entry name" value="Peripla_BP_3"/>
    <property type="match status" value="1"/>
</dbReference>
<dbReference type="InterPro" id="IPR000843">
    <property type="entry name" value="HTH_LacI"/>
</dbReference>
<dbReference type="InterPro" id="IPR046335">
    <property type="entry name" value="LacI/GalR-like_sensor"/>
</dbReference>
<evidence type="ECO:0000256" key="2">
    <source>
        <dbReference type="ARBA" id="ARBA00023125"/>
    </source>
</evidence>
<evidence type="ECO:0000256" key="3">
    <source>
        <dbReference type="ARBA" id="ARBA00023163"/>
    </source>
</evidence>
<comment type="caution">
    <text evidence="5">The sequence shown here is derived from an EMBL/GenBank/DDBJ whole genome shotgun (WGS) entry which is preliminary data.</text>
</comment>
<organism evidence="5 6">
    <name type="scientific">Planotetraspora kaengkrachanensis</name>
    <dbReference type="NCBI Taxonomy" id="575193"/>
    <lineage>
        <taxon>Bacteria</taxon>
        <taxon>Bacillati</taxon>
        <taxon>Actinomycetota</taxon>
        <taxon>Actinomycetes</taxon>
        <taxon>Streptosporangiales</taxon>
        <taxon>Streptosporangiaceae</taxon>
        <taxon>Planotetraspora</taxon>
    </lineage>
</organism>
<dbReference type="SUPFAM" id="SSF53822">
    <property type="entry name" value="Periplasmic binding protein-like I"/>
    <property type="match status" value="1"/>
</dbReference>
<protein>
    <submittedName>
        <fullName evidence="5">LacI family transcriptional regulator</fullName>
    </submittedName>
</protein>
<accession>A0A8J3V8Q8</accession>
<dbReference type="PROSITE" id="PS50932">
    <property type="entry name" value="HTH_LACI_2"/>
    <property type="match status" value="1"/>
</dbReference>
<dbReference type="EMBL" id="BONV01000026">
    <property type="protein sequence ID" value="GIG82078.1"/>
    <property type="molecule type" value="Genomic_DNA"/>
</dbReference>
<dbReference type="Pfam" id="PF00356">
    <property type="entry name" value="LacI"/>
    <property type="match status" value="1"/>
</dbReference>
<evidence type="ECO:0000313" key="5">
    <source>
        <dbReference type="EMBL" id="GIG82078.1"/>
    </source>
</evidence>
<name>A0A8J3V8Q8_9ACTN</name>
<keyword evidence="3" id="KW-0804">Transcription</keyword>
<keyword evidence="1" id="KW-0805">Transcription regulation</keyword>
<keyword evidence="2" id="KW-0238">DNA-binding</keyword>
<proteinExistence type="predicted"/>
<dbReference type="PANTHER" id="PTHR30146">
    <property type="entry name" value="LACI-RELATED TRANSCRIPTIONAL REPRESSOR"/>
    <property type="match status" value="1"/>
</dbReference>
<dbReference type="CDD" id="cd01392">
    <property type="entry name" value="HTH_LacI"/>
    <property type="match status" value="1"/>
</dbReference>
<dbReference type="AlphaFoldDB" id="A0A8J3V8Q8"/>